<organism evidence="2 3">
    <name type="scientific">Folsomia candida</name>
    <name type="common">Springtail</name>
    <dbReference type="NCBI Taxonomy" id="158441"/>
    <lineage>
        <taxon>Eukaryota</taxon>
        <taxon>Metazoa</taxon>
        <taxon>Ecdysozoa</taxon>
        <taxon>Arthropoda</taxon>
        <taxon>Hexapoda</taxon>
        <taxon>Collembola</taxon>
        <taxon>Entomobryomorpha</taxon>
        <taxon>Isotomoidea</taxon>
        <taxon>Isotomidae</taxon>
        <taxon>Proisotominae</taxon>
        <taxon>Folsomia</taxon>
    </lineage>
</organism>
<sequence>MCDWEKTMLLLMNRNSVRPSTTTTTARLLLLRLYLIFPISPPSADHGCDEGSGDTPSQHGDEAQEQEAAQVWKPTTFPSMLCELLRSVVMFNLINCTRGGWTITSGLVRF</sequence>
<evidence type="ECO:0000256" key="1">
    <source>
        <dbReference type="SAM" id="MobiDB-lite"/>
    </source>
</evidence>
<reference evidence="2 3" key="1">
    <citation type="submission" date="2015-12" db="EMBL/GenBank/DDBJ databases">
        <title>The genome of Folsomia candida.</title>
        <authorList>
            <person name="Faddeeva A."/>
            <person name="Derks M.F."/>
            <person name="Anvar Y."/>
            <person name="Smit S."/>
            <person name="Van Straalen N."/>
            <person name="Roelofs D."/>
        </authorList>
    </citation>
    <scope>NUCLEOTIDE SEQUENCE [LARGE SCALE GENOMIC DNA]</scope>
    <source>
        <strain evidence="2 3">VU population</strain>
        <tissue evidence="2">Whole body</tissue>
    </source>
</reference>
<evidence type="ECO:0000313" key="2">
    <source>
        <dbReference type="EMBL" id="OXA53209.1"/>
    </source>
</evidence>
<accession>A0A226E6X5</accession>
<dbReference type="AlphaFoldDB" id="A0A226E6X5"/>
<protein>
    <submittedName>
        <fullName evidence="2">Uncharacterized protein</fullName>
    </submittedName>
</protein>
<gene>
    <name evidence="2" type="ORF">Fcan01_12180</name>
</gene>
<proteinExistence type="predicted"/>
<keyword evidence="3" id="KW-1185">Reference proteome</keyword>
<feature type="region of interest" description="Disordered" evidence="1">
    <location>
        <begin position="44"/>
        <end position="68"/>
    </location>
</feature>
<dbReference type="EMBL" id="LNIX01000006">
    <property type="protein sequence ID" value="OXA53209.1"/>
    <property type="molecule type" value="Genomic_DNA"/>
</dbReference>
<comment type="caution">
    <text evidence="2">The sequence shown here is derived from an EMBL/GenBank/DDBJ whole genome shotgun (WGS) entry which is preliminary data.</text>
</comment>
<dbReference type="Proteomes" id="UP000198287">
    <property type="component" value="Unassembled WGS sequence"/>
</dbReference>
<evidence type="ECO:0000313" key="3">
    <source>
        <dbReference type="Proteomes" id="UP000198287"/>
    </source>
</evidence>
<name>A0A226E6X5_FOLCA</name>